<dbReference type="Gene3D" id="3.40.50.1580">
    <property type="entry name" value="Nucleoside phosphorylase domain"/>
    <property type="match status" value="1"/>
</dbReference>
<dbReference type="InterPro" id="IPR011990">
    <property type="entry name" value="TPR-like_helical_dom_sf"/>
</dbReference>
<dbReference type="SUPFAM" id="SSF53167">
    <property type="entry name" value="Purine and uridine phosphorylases"/>
    <property type="match status" value="1"/>
</dbReference>
<name>A0A1V6QYL9_9EURO</name>
<dbReference type="PROSITE" id="PS50005">
    <property type="entry name" value="TPR"/>
    <property type="match status" value="2"/>
</dbReference>
<feature type="repeat" description="TPR" evidence="1">
    <location>
        <begin position="712"/>
        <end position="745"/>
    </location>
</feature>
<evidence type="ECO:0000313" key="3">
    <source>
        <dbReference type="EMBL" id="OQD94241.1"/>
    </source>
</evidence>
<reference evidence="4" key="1">
    <citation type="journal article" date="2017" name="Nat. Microbiol.">
        <title>Global analysis of biosynthetic gene clusters reveals vast potential of secondary metabolite production in Penicillium species.</title>
        <authorList>
            <person name="Nielsen J.C."/>
            <person name="Grijseels S."/>
            <person name="Prigent S."/>
            <person name="Ji B."/>
            <person name="Dainat J."/>
            <person name="Nielsen K.F."/>
            <person name="Frisvad J.C."/>
            <person name="Workman M."/>
            <person name="Nielsen J."/>
        </authorList>
    </citation>
    <scope>NUCLEOTIDE SEQUENCE [LARGE SCALE GENOMIC DNA]</scope>
    <source>
        <strain evidence="4">IBT 29525</strain>
    </source>
</reference>
<dbReference type="SMART" id="SM00028">
    <property type="entry name" value="TPR"/>
    <property type="match status" value="3"/>
</dbReference>
<dbReference type="InterPro" id="IPR054471">
    <property type="entry name" value="GPIID_WHD"/>
</dbReference>
<dbReference type="InterPro" id="IPR019734">
    <property type="entry name" value="TPR_rpt"/>
</dbReference>
<keyword evidence="1" id="KW-0802">TPR repeat</keyword>
<dbReference type="Pfam" id="PF13374">
    <property type="entry name" value="TPR_10"/>
    <property type="match status" value="1"/>
</dbReference>
<protein>
    <recommendedName>
        <fullName evidence="2">GPI inositol-deacylase winged helix domain-containing protein</fullName>
    </recommendedName>
</protein>
<gene>
    <name evidence="3" type="ORF">PENSOL_c027G02967</name>
</gene>
<dbReference type="GO" id="GO:0003824">
    <property type="term" value="F:catalytic activity"/>
    <property type="evidence" value="ECO:0007669"/>
    <property type="project" value="InterPro"/>
</dbReference>
<evidence type="ECO:0000256" key="1">
    <source>
        <dbReference type="PROSITE-ProRule" id="PRU00339"/>
    </source>
</evidence>
<proteinExistence type="predicted"/>
<feature type="repeat" description="TPR" evidence="1">
    <location>
        <begin position="754"/>
        <end position="787"/>
    </location>
</feature>
<dbReference type="GO" id="GO:0009116">
    <property type="term" value="P:nucleoside metabolic process"/>
    <property type="evidence" value="ECO:0007669"/>
    <property type="project" value="InterPro"/>
</dbReference>
<dbReference type="InterPro" id="IPR035994">
    <property type="entry name" value="Nucleoside_phosphorylase_sf"/>
</dbReference>
<sequence>MAMLDEEHGRPQSTPQEDTNVYHLGRIGDHNVAMACLSGGQMGTGPAAIVAENMRRTFKSIRFALLVGVGGGVPGKGKVIRLGDAVVSYPSGTYTGVVQYDYGKLKGNGHIQRKDWFSAPPSKVLSAVNLLKTYHRRPKNPINNMLGFIDDLGEEYAYPEASEALDRLYQADQGHVPEAETCDSCNTQAFVPRKPRKFPSKPCVHYGIIASGNVVVKDGTERERIDQRYENSILCFEMEAAGLMNNSPCLVIRGISDYSDSHKNDQWQNRAIGVSSAYAKELLSLIGPSDMEVLSPIAARVLDTVSRKLNDIDEHTTANTELLEKTTKENRQKQEQDLQIKFEAWLKSPNTEFFVYMALLEEDELNLARKLFAFIVVSQKPLSIAEVQHLLAVDALSTSTDERQSIQDCLVPQLDRRILDLCGDLINIVNGCLQLVHFSVKEFLVRPKRQWSRYGKNRKIMGFRVLPEDAHRWFASAFWLEFLFMSLIEDDSLYSQLEEFNKFVSWLGEKEDEILGRASASLKLAHEKRAQEYGPNDSRTERLGLFLHYLRYIHVSPPVEAPDSSAVQSTDSSGNLQQIMQIVRRNEPLSLQLKADLLFRMIMHLQKVKRLTDQMQILFRKILQHASSMPVYVLLLVGDFYKRIRKYEQANEFYFVALRKVGTKEGRVKFLILHSIGKIYTAFNQHGTSLEFYHKALAGYERTLGPEHEDTLFTLYNLGWVYYKLGQYTESLEFFHKALAGRKRTLGPEHEDTLSNLYTIGLVYDKLGQYTESSEFFHKALAGRKRTLGPEHEDTLHTIDVICGICEDLSQYSDSLELHKKALIA</sequence>
<feature type="domain" description="GPI inositol-deacylase winged helix" evidence="2">
    <location>
        <begin position="366"/>
        <end position="448"/>
    </location>
</feature>
<dbReference type="PANTHER" id="PTHR46082">
    <property type="entry name" value="ATP/GTP-BINDING PROTEIN-RELATED"/>
    <property type="match status" value="1"/>
</dbReference>
<accession>A0A1V6QYL9</accession>
<evidence type="ECO:0000259" key="2">
    <source>
        <dbReference type="Pfam" id="PF22939"/>
    </source>
</evidence>
<dbReference type="Pfam" id="PF13424">
    <property type="entry name" value="TPR_12"/>
    <property type="match status" value="1"/>
</dbReference>
<dbReference type="PANTHER" id="PTHR46082:SF11">
    <property type="entry name" value="AAA+ ATPASE DOMAIN-CONTAINING PROTEIN-RELATED"/>
    <property type="match status" value="1"/>
</dbReference>
<organism evidence="3 4">
    <name type="scientific">Penicillium solitum</name>
    <dbReference type="NCBI Taxonomy" id="60172"/>
    <lineage>
        <taxon>Eukaryota</taxon>
        <taxon>Fungi</taxon>
        <taxon>Dikarya</taxon>
        <taxon>Ascomycota</taxon>
        <taxon>Pezizomycotina</taxon>
        <taxon>Eurotiomycetes</taxon>
        <taxon>Eurotiomycetidae</taxon>
        <taxon>Eurotiales</taxon>
        <taxon>Aspergillaceae</taxon>
        <taxon>Penicillium</taxon>
    </lineage>
</organism>
<dbReference type="Proteomes" id="UP000191612">
    <property type="component" value="Unassembled WGS sequence"/>
</dbReference>
<evidence type="ECO:0000313" key="4">
    <source>
        <dbReference type="Proteomes" id="UP000191612"/>
    </source>
</evidence>
<dbReference type="SUPFAM" id="SSF48452">
    <property type="entry name" value="TPR-like"/>
    <property type="match status" value="2"/>
</dbReference>
<dbReference type="Gene3D" id="1.25.40.10">
    <property type="entry name" value="Tetratricopeptide repeat domain"/>
    <property type="match status" value="1"/>
</dbReference>
<dbReference type="Pfam" id="PF22939">
    <property type="entry name" value="WHD_GPIID"/>
    <property type="match status" value="1"/>
</dbReference>
<comment type="caution">
    <text evidence="3">The sequence shown here is derived from an EMBL/GenBank/DDBJ whole genome shotgun (WGS) entry which is preliminary data.</text>
</comment>
<dbReference type="EMBL" id="MDYO01000027">
    <property type="protein sequence ID" value="OQD94241.1"/>
    <property type="molecule type" value="Genomic_DNA"/>
</dbReference>
<dbReference type="InterPro" id="IPR053137">
    <property type="entry name" value="NLR-like"/>
</dbReference>
<dbReference type="AlphaFoldDB" id="A0A1V6QYL9"/>
<keyword evidence="4" id="KW-1185">Reference proteome</keyword>
<dbReference type="STRING" id="60172.A0A1V6QYL9"/>